<dbReference type="GeneID" id="92027892"/>
<dbReference type="RefSeq" id="XP_066658205.1">
    <property type="nucleotide sequence ID" value="XM_066794986.1"/>
</dbReference>
<gene>
    <name evidence="2" type="ORF">J3D65DRAFT_273452</name>
</gene>
<feature type="compositionally biased region" description="Polar residues" evidence="1">
    <location>
        <begin position="108"/>
        <end position="117"/>
    </location>
</feature>
<protein>
    <submittedName>
        <fullName evidence="2">Uncharacterized protein</fullName>
    </submittedName>
</protein>
<keyword evidence="3" id="KW-1185">Reference proteome</keyword>
<sequence length="166" mass="18359">MEQCCQPPIISAIYICLLSQPTKASADRTAIQILPFADLQYYTSAALILPAPHHRISVTQTANPKNPRTIQTNQPTNRHSPGIPGPGSPSAAGEYHTYIARTAPARTQCLQRSQNKQKPPLLPHPCRARLARPPRRRRPQKPKSKPRFATPTLATLKAAALIRQVR</sequence>
<accession>A0ABR1M4J3</accession>
<feature type="region of interest" description="Disordered" evidence="1">
    <location>
        <begin position="108"/>
        <end position="151"/>
    </location>
</feature>
<organism evidence="2 3">
    <name type="scientific">Phyllosticta citribraziliensis</name>
    <dbReference type="NCBI Taxonomy" id="989973"/>
    <lineage>
        <taxon>Eukaryota</taxon>
        <taxon>Fungi</taxon>
        <taxon>Dikarya</taxon>
        <taxon>Ascomycota</taxon>
        <taxon>Pezizomycotina</taxon>
        <taxon>Dothideomycetes</taxon>
        <taxon>Dothideomycetes incertae sedis</taxon>
        <taxon>Botryosphaeriales</taxon>
        <taxon>Phyllostictaceae</taxon>
        <taxon>Phyllosticta</taxon>
    </lineage>
</organism>
<feature type="compositionally biased region" description="Basic residues" evidence="1">
    <location>
        <begin position="126"/>
        <end position="146"/>
    </location>
</feature>
<evidence type="ECO:0000313" key="2">
    <source>
        <dbReference type="EMBL" id="KAK7541274.1"/>
    </source>
</evidence>
<comment type="caution">
    <text evidence="2">The sequence shown here is derived from an EMBL/GenBank/DDBJ whole genome shotgun (WGS) entry which is preliminary data.</text>
</comment>
<name>A0ABR1M4J3_9PEZI</name>
<feature type="compositionally biased region" description="Polar residues" evidence="1">
    <location>
        <begin position="59"/>
        <end position="79"/>
    </location>
</feature>
<reference evidence="2 3" key="1">
    <citation type="submission" date="2024-04" db="EMBL/GenBank/DDBJ databases">
        <title>Phyllosticta paracitricarpa is synonymous to the EU quarantine fungus P. citricarpa based on phylogenomic analyses.</title>
        <authorList>
            <consortium name="Lawrence Berkeley National Laboratory"/>
            <person name="Van ingen-buijs V.A."/>
            <person name="Van westerhoven A.C."/>
            <person name="Haridas S."/>
            <person name="Skiadas P."/>
            <person name="Martin F."/>
            <person name="Groenewald J.Z."/>
            <person name="Crous P.W."/>
            <person name="Seidl M.F."/>
        </authorList>
    </citation>
    <scope>NUCLEOTIDE SEQUENCE [LARGE SCALE GENOMIC DNA]</scope>
    <source>
        <strain evidence="2 3">CPC 17464</strain>
    </source>
</reference>
<feature type="region of interest" description="Disordered" evidence="1">
    <location>
        <begin position="59"/>
        <end position="94"/>
    </location>
</feature>
<proteinExistence type="predicted"/>
<dbReference type="Proteomes" id="UP001360953">
    <property type="component" value="Unassembled WGS sequence"/>
</dbReference>
<evidence type="ECO:0000313" key="3">
    <source>
        <dbReference type="Proteomes" id="UP001360953"/>
    </source>
</evidence>
<dbReference type="EMBL" id="JBBPEH010000003">
    <property type="protein sequence ID" value="KAK7541274.1"/>
    <property type="molecule type" value="Genomic_DNA"/>
</dbReference>
<evidence type="ECO:0000256" key="1">
    <source>
        <dbReference type="SAM" id="MobiDB-lite"/>
    </source>
</evidence>